<dbReference type="PANTHER" id="PTHR47927">
    <property type="entry name" value="PUTATIVE-RELATED"/>
    <property type="match status" value="1"/>
</dbReference>
<dbReference type="EMBL" id="AMZH03020672">
    <property type="protein sequence ID" value="RRT38938.1"/>
    <property type="molecule type" value="Genomic_DNA"/>
</dbReference>
<sequence length="400" mass="43772">MGSAHSSQSPLEAFDDDDREEEEEEEEEEGVRSRNPKSSKEKVLEQEPEVLPCRTAASPLSPQPSVAGTPRMLGPSVKVWDPCNVLLQPPPSPLALFARGAASAATDRVTEVLLIAHGECAASLRPDLVGGRWSTAAGLTANGERQARALAVFLKSQGVRFDEVYSSPYGLPKELGFAEEQIQSSDALVEMSQGQWEGCLRSEVYTQEIVNLISRTQPDFCAPSGESLRQVAFRMIQFLNMTVLRLPEKLAVADVPIHQTEAKELSCNGSAGLVQDRDVPHWDPMNRLNRPSLQRKKSGKSRLQFVTTTGDDDPKDEFSPRGEVTQGNLLPDGGGNPTFSMGIFTHATPIKCLLTGLLDCSPVMSHRVSIDDTSVTALHHSLRTGWQIKRLNDTSHLRLL</sequence>
<evidence type="ECO:0000313" key="3">
    <source>
        <dbReference type="Proteomes" id="UP000287651"/>
    </source>
</evidence>
<reference evidence="2 3" key="1">
    <citation type="journal article" date="2014" name="Agronomy (Basel)">
        <title>A Draft Genome Sequence for Ensete ventricosum, the Drought-Tolerant Tree Against Hunger.</title>
        <authorList>
            <person name="Harrison J."/>
            <person name="Moore K.A."/>
            <person name="Paszkiewicz K."/>
            <person name="Jones T."/>
            <person name="Grant M."/>
            <person name="Ambacheew D."/>
            <person name="Muzemil S."/>
            <person name="Studholme D.J."/>
        </authorList>
    </citation>
    <scope>NUCLEOTIDE SEQUENCE [LARGE SCALE GENOMIC DNA]</scope>
</reference>
<feature type="compositionally biased region" description="Polar residues" evidence="1">
    <location>
        <begin position="1"/>
        <end position="10"/>
    </location>
</feature>
<dbReference type="AlphaFoldDB" id="A0A426XHI1"/>
<dbReference type="InterPro" id="IPR013078">
    <property type="entry name" value="His_Pase_superF_clade-1"/>
</dbReference>
<accession>A0A426XHI1</accession>
<feature type="compositionally biased region" description="Acidic residues" evidence="1">
    <location>
        <begin position="13"/>
        <end position="29"/>
    </location>
</feature>
<dbReference type="PIRSF" id="PIRSF036920">
    <property type="entry name" value="X4Y4"/>
    <property type="match status" value="1"/>
</dbReference>
<name>A0A426XHI1_ENSVE</name>
<comment type="caution">
    <text evidence="2">The sequence shown here is derived from an EMBL/GenBank/DDBJ whole genome shotgun (WGS) entry which is preliminary data.</text>
</comment>
<evidence type="ECO:0000313" key="2">
    <source>
        <dbReference type="EMBL" id="RRT38938.1"/>
    </source>
</evidence>
<evidence type="ECO:0000256" key="1">
    <source>
        <dbReference type="SAM" id="MobiDB-lite"/>
    </source>
</evidence>
<feature type="region of interest" description="Disordered" evidence="1">
    <location>
        <begin position="276"/>
        <end position="333"/>
    </location>
</feature>
<proteinExistence type="predicted"/>
<feature type="region of interest" description="Disordered" evidence="1">
    <location>
        <begin position="1"/>
        <end position="69"/>
    </location>
</feature>
<dbReference type="InterPro" id="IPR017070">
    <property type="entry name" value="UCP036920_PGAM-like_plant"/>
</dbReference>
<protein>
    <recommendedName>
        <fullName evidence="4">Phosphoglycerate mutase (2,3-diphosphoglycerate-dependent)</fullName>
    </recommendedName>
</protein>
<dbReference type="CDD" id="cd07067">
    <property type="entry name" value="HP_PGM_like"/>
    <property type="match status" value="1"/>
</dbReference>
<dbReference type="SUPFAM" id="SSF53254">
    <property type="entry name" value="Phosphoglycerate mutase-like"/>
    <property type="match status" value="1"/>
</dbReference>
<dbReference type="Gene3D" id="3.40.50.1240">
    <property type="entry name" value="Phosphoglycerate mutase-like"/>
    <property type="match status" value="2"/>
</dbReference>
<dbReference type="PANTHER" id="PTHR47927:SF2">
    <property type="entry name" value="PHOSPHOGLYCERATE MUTASE FAMILY PROTEIN"/>
    <property type="match status" value="1"/>
</dbReference>
<evidence type="ECO:0008006" key="4">
    <source>
        <dbReference type="Google" id="ProtNLM"/>
    </source>
</evidence>
<dbReference type="Proteomes" id="UP000287651">
    <property type="component" value="Unassembled WGS sequence"/>
</dbReference>
<organism evidence="2 3">
    <name type="scientific">Ensete ventricosum</name>
    <name type="common">Abyssinian banana</name>
    <name type="synonym">Musa ensete</name>
    <dbReference type="NCBI Taxonomy" id="4639"/>
    <lineage>
        <taxon>Eukaryota</taxon>
        <taxon>Viridiplantae</taxon>
        <taxon>Streptophyta</taxon>
        <taxon>Embryophyta</taxon>
        <taxon>Tracheophyta</taxon>
        <taxon>Spermatophyta</taxon>
        <taxon>Magnoliopsida</taxon>
        <taxon>Liliopsida</taxon>
        <taxon>Zingiberales</taxon>
        <taxon>Musaceae</taxon>
        <taxon>Ensete</taxon>
    </lineage>
</organism>
<dbReference type="Pfam" id="PF00300">
    <property type="entry name" value="His_Phos_1"/>
    <property type="match status" value="1"/>
</dbReference>
<gene>
    <name evidence="2" type="ORF">B296_00041206</name>
</gene>
<dbReference type="InterPro" id="IPR029033">
    <property type="entry name" value="His_PPase_superfam"/>
</dbReference>